<proteinExistence type="predicted"/>
<dbReference type="KEGG" id="pnd:Pla175_27080"/>
<dbReference type="EMBL" id="CP036291">
    <property type="protein sequence ID" value="QDU89319.1"/>
    <property type="molecule type" value="Genomic_DNA"/>
</dbReference>
<dbReference type="AlphaFoldDB" id="A0A518DCX9"/>
<gene>
    <name evidence="1" type="ORF">Pla175_27080</name>
</gene>
<organism evidence="1 2">
    <name type="scientific">Pirellulimonas nuda</name>
    <dbReference type="NCBI Taxonomy" id="2528009"/>
    <lineage>
        <taxon>Bacteria</taxon>
        <taxon>Pseudomonadati</taxon>
        <taxon>Planctomycetota</taxon>
        <taxon>Planctomycetia</taxon>
        <taxon>Pirellulales</taxon>
        <taxon>Lacipirellulaceae</taxon>
        <taxon>Pirellulimonas</taxon>
    </lineage>
</organism>
<dbReference type="Proteomes" id="UP000317429">
    <property type="component" value="Chromosome"/>
</dbReference>
<dbReference type="PANTHER" id="PTHR39206">
    <property type="entry name" value="SLL8004 PROTEIN"/>
    <property type="match status" value="1"/>
</dbReference>
<evidence type="ECO:0000313" key="2">
    <source>
        <dbReference type="Proteomes" id="UP000317429"/>
    </source>
</evidence>
<name>A0A518DCX9_9BACT</name>
<accession>A0A518DCX9</accession>
<sequence length="193" mass="21051">MTVLPWLDERPLLVAIAGPDGAGKTTFYHAHVAPAGLPLVDADRLALELSLDAYQAAEAAAEIRRQLVGANESCAFETVFSDPVAAEVRFWEEASAGGYTVALLFVGLASAKQSIERVAMRVTQGGHDVPDDKLIARYPRTLANLHAAMESVQHVLIYDNSDLADPYRFVAQYELGRRVRAAEPLPRWLPVRG</sequence>
<dbReference type="SUPFAM" id="SSF52540">
    <property type="entry name" value="P-loop containing nucleoside triphosphate hydrolases"/>
    <property type="match status" value="1"/>
</dbReference>
<dbReference type="PANTHER" id="PTHR39206:SF1">
    <property type="entry name" value="SLL8004 PROTEIN"/>
    <property type="match status" value="1"/>
</dbReference>
<dbReference type="OrthoDB" id="9791543at2"/>
<dbReference type="InterPro" id="IPR027417">
    <property type="entry name" value="P-loop_NTPase"/>
</dbReference>
<dbReference type="RefSeq" id="WP_145285615.1">
    <property type="nucleotide sequence ID" value="NZ_CP036291.1"/>
</dbReference>
<evidence type="ECO:0000313" key="1">
    <source>
        <dbReference type="EMBL" id="QDU89319.1"/>
    </source>
</evidence>
<protein>
    <submittedName>
        <fullName evidence="1">Zeta toxin</fullName>
    </submittedName>
</protein>
<reference evidence="1 2" key="1">
    <citation type="submission" date="2019-02" db="EMBL/GenBank/DDBJ databases">
        <title>Deep-cultivation of Planctomycetes and their phenomic and genomic characterization uncovers novel biology.</title>
        <authorList>
            <person name="Wiegand S."/>
            <person name="Jogler M."/>
            <person name="Boedeker C."/>
            <person name="Pinto D."/>
            <person name="Vollmers J."/>
            <person name="Rivas-Marin E."/>
            <person name="Kohn T."/>
            <person name="Peeters S.H."/>
            <person name="Heuer A."/>
            <person name="Rast P."/>
            <person name="Oberbeckmann S."/>
            <person name="Bunk B."/>
            <person name="Jeske O."/>
            <person name="Meyerdierks A."/>
            <person name="Storesund J.E."/>
            <person name="Kallscheuer N."/>
            <person name="Luecker S."/>
            <person name="Lage O.M."/>
            <person name="Pohl T."/>
            <person name="Merkel B.J."/>
            <person name="Hornburger P."/>
            <person name="Mueller R.-W."/>
            <person name="Bruemmer F."/>
            <person name="Labrenz M."/>
            <person name="Spormann A.M."/>
            <person name="Op den Camp H."/>
            <person name="Overmann J."/>
            <person name="Amann R."/>
            <person name="Jetten M.S.M."/>
            <person name="Mascher T."/>
            <person name="Medema M.H."/>
            <person name="Devos D.P."/>
            <person name="Kaster A.-K."/>
            <person name="Ovreas L."/>
            <person name="Rohde M."/>
            <person name="Galperin M.Y."/>
            <person name="Jogler C."/>
        </authorList>
    </citation>
    <scope>NUCLEOTIDE SEQUENCE [LARGE SCALE GENOMIC DNA]</scope>
    <source>
        <strain evidence="1 2">Pla175</strain>
    </source>
</reference>
<dbReference type="Gene3D" id="3.40.50.300">
    <property type="entry name" value="P-loop containing nucleotide triphosphate hydrolases"/>
    <property type="match status" value="1"/>
</dbReference>
<keyword evidence="2" id="KW-1185">Reference proteome</keyword>